<dbReference type="Pfam" id="PF18145">
    <property type="entry name" value="SAVED"/>
    <property type="match status" value="1"/>
</dbReference>
<dbReference type="AlphaFoldDB" id="T0FC95"/>
<proteinExistence type="predicted"/>
<accession>T0FC95</accession>
<evidence type="ECO:0000313" key="3">
    <source>
        <dbReference type="Proteomes" id="UP000015442"/>
    </source>
</evidence>
<dbReference type="InterPro" id="IPR040836">
    <property type="entry name" value="SAVED"/>
</dbReference>
<reference evidence="2 3" key="1">
    <citation type="submission" date="2013-05" db="EMBL/GenBank/DDBJ databases">
        <authorList>
            <person name="Harkins D.M."/>
            <person name="Durkin A.S."/>
            <person name="Brinkac L.M."/>
            <person name="Haft D.H."/>
            <person name="Selengut J.D."/>
            <person name="Sanka R."/>
            <person name="DePew J."/>
            <person name="Purushe J."/>
            <person name="Hartskeerl R.A."/>
            <person name="Ahmed A."/>
            <person name="van der Linden H."/>
            <person name="Goris M.G.A."/>
            <person name="Vinetz J.M."/>
            <person name="Sutton G.G."/>
            <person name="Nierman W.C."/>
            <person name="Fouts D.E."/>
        </authorList>
    </citation>
    <scope>NUCLEOTIDE SEQUENCE [LARGE SCALE GENOMIC DNA]</scope>
    <source>
        <strain evidence="2 3">CZ214</strain>
    </source>
</reference>
<feature type="domain" description="SMODS-associated and fused to various effectors" evidence="1">
    <location>
        <begin position="64"/>
        <end position="253"/>
    </location>
</feature>
<name>T0FC95_9LEPT</name>
<evidence type="ECO:0000259" key="1">
    <source>
        <dbReference type="Pfam" id="PF18145"/>
    </source>
</evidence>
<dbReference type="Proteomes" id="UP000015442">
    <property type="component" value="Unassembled WGS sequence"/>
</dbReference>
<dbReference type="NCBIfam" id="NF033611">
    <property type="entry name" value="SAVED"/>
    <property type="match status" value="1"/>
</dbReference>
<evidence type="ECO:0000313" key="2">
    <source>
        <dbReference type="EMBL" id="EQA70803.1"/>
    </source>
</evidence>
<organism evidence="2 3">
    <name type="scientific">Leptospira noguchii serovar Panama str. CZ214</name>
    <dbReference type="NCBI Taxonomy" id="1001595"/>
    <lineage>
        <taxon>Bacteria</taxon>
        <taxon>Pseudomonadati</taxon>
        <taxon>Spirochaetota</taxon>
        <taxon>Spirochaetia</taxon>
        <taxon>Leptospirales</taxon>
        <taxon>Leptospiraceae</taxon>
        <taxon>Leptospira</taxon>
    </lineage>
</organism>
<protein>
    <recommendedName>
        <fullName evidence="1">SMODS-associated and fused to various effectors domain-containing protein</fullName>
    </recommendedName>
</protein>
<sequence length="286" mass="33086">MTLDKLILIDGRLVTIDKEHVLREFQNSDPFFETHFIEADQVSLENWESMDWGKENQILLEAGRQIKEKIKGGRETEIHYFGLTSIPSAFYLGSQFASNLHQIKVYNRNHETKKWGIQNLDSFPQFKVEGLPIEKFPISGDVVLIIETSYEINRKEIEKLFPNALRTISISLTQMDPDGLSSINSNELLSQHFLTALNTINEFIPKCETIHFFASIPCGTSFLLGSKWSPTVHCKIQTYHYTKNNKYLFQPAICFEESEQRIEKNDDEAKLILELKSQFAIDCEDR</sequence>
<dbReference type="EMBL" id="AKWY02000024">
    <property type="protein sequence ID" value="EQA70803.1"/>
    <property type="molecule type" value="Genomic_DNA"/>
</dbReference>
<gene>
    <name evidence="2" type="ORF">LEP1GSC059_3415</name>
</gene>
<comment type="caution">
    <text evidence="2">The sequence shown here is derived from an EMBL/GenBank/DDBJ whole genome shotgun (WGS) entry which is preliminary data.</text>
</comment>